<dbReference type="AlphaFoldDB" id="A0A173Y059"/>
<proteinExistence type="predicted"/>
<dbReference type="SUPFAM" id="SSF52540">
    <property type="entry name" value="P-loop containing nucleoside triphosphate hydrolases"/>
    <property type="match status" value="1"/>
</dbReference>
<dbReference type="Proteomes" id="UP000095706">
    <property type="component" value="Unassembled WGS sequence"/>
</dbReference>
<dbReference type="EMBL" id="CYYV01000002">
    <property type="protein sequence ID" value="CUN56950.1"/>
    <property type="molecule type" value="Genomic_DNA"/>
</dbReference>
<evidence type="ECO:0000313" key="1">
    <source>
        <dbReference type="EMBL" id="CUN56950.1"/>
    </source>
</evidence>
<name>A0A173Y059_9FIRM</name>
<organism evidence="1 2">
    <name type="scientific">Fusicatenibacter saccharivorans</name>
    <dbReference type="NCBI Taxonomy" id="1150298"/>
    <lineage>
        <taxon>Bacteria</taxon>
        <taxon>Bacillati</taxon>
        <taxon>Bacillota</taxon>
        <taxon>Clostridia</taxon>
        <taxon>Lachnospirales</taxon>
        <taxon>Lachnospiraceae</taxon>
        <taxon>Fusicatenibacter</taxon>
    </lineage>
</organism>
<sequence>MYIKREEERIFEYLNAPVEYVEPKWLVKELEERMEELGQGVITIFMERGTGKSAFANQMNGLYHSNTLIQAAFSRSYHIQNAVLRGISDFVNAINFGYRHSCNSDDDLYGSEEELPVISLHDENLQQSLASFLNTYHQLYQKDYTILFLDGIDELTSDTSDIMKFLPSREMLDEGIFIVLLSRFEDEQTVLGQSKEHIRRAANSADSIIELRRTSKFNVEVLKKFIMRNKPDATANQVDDLIARADYRMLYLKAILAVAENYDFDNTNETKFISSFLDYVSSFYGINQRTKMEEIAVAIALFPDISLNEYKRYIACQEITYEFVGLLNNLLPLMTITHRDGVTCYAFADQAYSEYIIGRYPEVVQSVIERFYVSFAECLDVYLRDNGCRDFEKDPNFNSAELNKDIVFFARSLVEIWGKAPRQCMIADMQIPEKNILKFYGNLAWDEWARFGIGAYLRNSLRDSICMSLYMALLMSTKTKDNVSTEWAEHIIDHIEHEDDYSGESDFSSYMLIEEYLEDFEKFDKYLLDYVITHIKDMKDIKQWYWVFVRACSKRAADAIVGSSCTDEFVEYLLISAPPICYEEWFELLLTYDISDKIKSRMISELENLSYGEKLEYSYYLEALKDTIALLEDYTIPIKDDMGNVDEDNDGPIYTIFNKIGRGYKMAELLGEENIHRLYVAFINRLNYERERGNFEDFICELYHFNDHLLGKIYEQYYGEDWPEKAAVIIPDLISIEGGMYNFATNVLVDLMTKLADWLEKKNRFSEEIDILGKLMDGIDGRHFLIGHTDLVNYDKLMDSSGWGIAERWYPTDNALYLLKLLNRLGLCENVKIWMDAMERSCSFVDEVIYKDERLTIAHELQKYRFLQVRKLLDYYSAFDDQVEELVSNHRVYILSELENISDNSAFGQIHYETELLLDHAWQMKQWDLGIEECDRILDSILKIEERKNSDMVIQSVGVLKDKIKRCKALFLFMFGIGDNSETEVSKTELISSYDDPNYILGWCLWIFEDEDATASEKMDKILEKIEIKLGD</sequence>
<reference evidence="1 2" key="1">
    <citation type="submission" date="2015-09" db="EMBL/GenBank/DDBJ databases">
        <authorList>
            <consortium name="Pathogen Informatics"/>
        </authorList>
    </citation>
    <scope>NUCLEOTIDE SEQUENCE [LARGE SCALE GENOMIC DNA]</scope>
    <source>
        <strain evidence="1 2">2789STDY5608849</strain>
    </source>
</reference>
<gene>
    <name evidence="1" type="ORF">ERS852406_00377</name>
</gene>
<evidence type="ECO:0000313" key="2">
    <source>
        <dbReference type="Proteomes" id="UP000095706"/>
    </source>
</evidence>
<dbReference type="RefSeq" id="WP_055226080.1">
    <property type="nucleotide sequence ID" value="NZ_CAXSRP010000008.1"/>
</dbReference>
<protein>
    <submittedName>
        <fullName evidence="1">Uncharacterized protein</fullName>
    </submittedName>
</protein>
<accession>A0A173Y059</accession>
<dbReference type="InterPro" id="IPR027417">
    <property type="entry name" value="P-loop_NTPase"/>
</dbReference>